<evidence type="ECO:0000256" key="4">
    <source>
        <dbReference type="ARBA" id="ARBA00022679"/>
    </source>
</evidence>
<dbReference type="Gene3D" id="3.40.640.10">
    <property type="entry name" value="Type I PLP-dependent aspartate aminotransferase-like (Major domain)"/>
    <property type="match status" value="1"/>
</dbReference>
<dbReference type="GO" id="GO:0004838">
    <property type="term" value="F:L-tyrosine-2-oxoglutarate transaminase activity"/>
    <property type="evidence" value="ECO:0007669"/>
    <property type="project" value="TreeGrafter"/>
</dbReference>
<keyword evidence="4" id="KW-0808">Transferase</keyword>
<dbReference type="GO" id="GO:0006572">
    <property type="term" value="P:L-tyrosine catabolic process"/>
    <property type="evidence" value="ECO:0007669"/>
    <property type="project" value="TreeGrafter"/>
</dbReference>
<evidence type="ECO:0000256" key="2">
    <source>
        <dbReference type="ARBA" id="ARBA00007441"/>
    </source>
</evidence>
<keyword evidence="5 6" id="KW-0663">Pyridoxal phosphate</keyword>
<dbReference type="InterPro" id="IPR005958">
    <property type="entry name" value="TyrNic_aminoTrfase"/>
</dbReference>
<dbReference type="CDD" id="cd00609">
    <property type="entry name" value="AAT_like"/>
    <property type="match status" value="1"/>
</dbReference>
<evidence type="ECO:0000313" key="9">
    <source>
        <dbReference type="EMBL" id="KAK8843435.1"/>
    </source>
</evidence>
<dbReference type="EMBL" id="JBCAWK010000015">
    <property type="protein sequence ID" value="KAK8843435.1"/>
    <property type="molecule type" value="Genomic_DNA"/>
</dbReference>
<dbReference type="PIRSF" id="PIRSF000517">
    <property type="entry name" value="Tyr_transaminase"/>
    <property type="match status" value="1"/>
</dbReference>
<comment type="similarity">
    <text evidence="2 6">Belongs to the class-I pyridoxal-phosphate-dependent aminotransferase family.</text>
</comment>
<evidence type="ECO:0000256" key="7">
    <source>
        <dbReference type="PIRSR" id="PIRSR000517-1"/>
    </source>
</evidence>
<dbReference type="Gene3D" id="3.90.1150.10">
    <property type="entry name" value="Aspartate Aminotransferase, domain 1"/>
    <property type="match status" value="1"/>
</dbReference>
<accession>A0AAW0YD18</accession>
<organism evidence="9 10">
    <name type="scientific">Kwoniella newhampshirensis</name>
    <dbReference type="NCBI Taxonomy" id="1651941"/>
    <lineage>
        <taxon>Eukaryota</taxon>
        <taxon>Fungi</taxon>
        <taxon>Dikarya</taxon>
        <taxon>Basidiomycota</taxon>
        <taxon>Agaricomycotina</taxon>
        <taxon>Tremellomycetes</taxon>
        <taxon>Tremellales</taxon>
        <taxon>Cryptococcaceae</taxon>
        <taxon>Kwoniella</taxon>
    </lineage>
</organism>
<keyword evidence="3 9" id="KW-0032">Aminotransferase</keyword>
<dbReference type="PANTHER" id="PTHR45744:SF2">
    <property type="entry name" value="TYROSINE AMINOTRANSFERASE"/>
    <property type="match status" value="1"/>
</dbReference>
<dbReference type="RefSeq" id="XP_066799383.1">
    <property type="nucleotide sequence ID" value="XM_066950168.1"/>
</dbReference>
<feature type="modified residue" description="N6-(pyridoxal phosphate)lysine" evidence="7">
    <location>
        <position position="272"/>
    </location>
</feature>
<name>A0AAW0YD18_9TREE</name>
<sequence length="435" mass="47834">MPDITLLHNDINARVNVPFKTKTVERQWNIRAAPAVARSRNPIRETLASITATAPSTSASIINLGLGDPTHYPLASPPPAAINAVRAALESERANGYVLGAGTVEARQAVSDYQKRWDGVEYPVDRIVLTHGVGHAIDMIFNILCPHDGQGRANVLLPRPGFSQYSALLGTFGAEIRYYDCIEETDWEVDVDMIDELCDEDTKCLVIINPSNPCGSNYSRDSLKRIVSVAEKNKVPIVADEIYHHMTWDKKFTPLASLSDSVPIMTLSGLSKRFLLPGWRFGWICLHDPLGVAGDIQRGMAAMGSRFMGPSTLTQRALPEILATPGEWFDEVTAKIETNAKIMYEAISTTPGLVTNFPGGALYMLVRIDPVVLPQFTDDVAFSTALYQEEAVFVLPGVCFEAPGYFRVVLGAPAHIMSEVAERMTSFCQRHARRV</sequence>
<dbReference type="InterPro" id="IPR015421">
    <property type="entry name" value="PyrdxlP-dep_Trfase_major"/>
</dbReference>
<dbReference type="Proteomes" id="UP001388673">
    <property type="component" value="Unassembled WGS sequence"/>
</dbReference>
<dbReference type="KEGG" id="kne:92184350"/>
<protein>
    <submittedName>
        <fullName evidence="9">Tyrosine aminotransferase</fullName>
    </submittedName>
</protein>
<feature type="domain" description="Aminotransferase class I/classII large" evidence="8">
    <location>
        <begin position="61"/>
        <end position="422"/>
    </location>
</feature>
<dbReference type="InterPro" id="IPR004839">
    <property type="entry name" value="Aminotransferase_I/II_large"/>
</dbReference>
<gene>
    <name evidence="9" type="ORF">IAR55_007092</name>
</gene>
<evidence type="ECO:0000256" key="6">
    <source>
        <dbReference type="PIRNR" id="PIRNR000517"/>
    </source>
</evidence>
<comment type="caution">
    <text evidence="9">The sequence shown here is derived from an EMBL/GenBank/DDBJ whole genome shotgun (WGS) entry which is preliminary data.</text>
</comment>
<dbReference type="AlphaFoldDB" id="A0AAW0YD18"/>
<dbReference type="Pfam" id="PF00155">
    <property type="entry name" value="Aminotran_1_2"/>
    <property type="match status" value="1"/>
</dbReference>
<reference evidence="9 10" key="1">
    <citation type="journal article" date="2024" name="bioRxiv">
        <title>Comparative genomics of Cryptococcus and Kwoniella reveals pathogenesis evolution and contrasting karyotype dynamics via intercentromeric recombination or chromosome fusion.</title>
        <authorList>
            <person name="Coelho M.A."/>
            <person name="David-Palma M."/>
            <person name="Shea T."/>
            <person name="Bowers K."/>
            <person name="McGinley-Smith S."/>
            <person name="Mohammad A.W."/>
            <person name="Gnirke A."/>
            <person name="Yurkov A.M."/>
            <person name="Nowrousian M."/>
            <person name="Sun S."/>
            <person name="Cuomo C.A."/>
            <person name="Heitman J."/>
        </authorList>
    </citation>
    <scope>NUCLEOTIDE SEQUENCE [LARGE SCALE GENOMIC DNA]</scope>
    <source>
        <strain evidence="9 10">CBS 13917</strain>
    </source>
</reference>
<evidence type="ECO:0000313" key="10">
    <source>
        <dbReference type="Proteomes" id="UP001388673"/>
    </source>
</evidence>
<evidence type="ECO:0000256" key="5">
    <source>
        <dbReference type="ARBA" id="ARBA00022898"/>
    </source>
</evidence>
<evidence type="ECO:0000256" key="3">
    <source>
        <dbReference type="ARBA" id="ARBA00022576"/>
    </source>
</evidence>
<dbReference type="InterPro" id="IPR015422">
    <property type="entry name" value="PyrdxlP-dep_Trfase_small"/>
</dbReference>
<comment type="cofactor">
    <cofactor evidence="1 6 7">
        <name>pyridoxal 5'-phosphate</name>
        <dbReference type="ChEBI" id="CHEBI:597326"/>
    </cofactor>
</comment>
<dbReference type="PANTHER" id="PTHR45744">
    <property type="entry name" value="TYROSINE AMINOTRANSFERASE"/>
    <property type="match status" value="1"/>
</dbReference>
<dbReference type="NCBIfam" id="TIGR01265">
    <property type="entry name" value="tyr_nico_aTase"/>
    <property type="match status" value="1"/>
</dbReference>
<keyword evidence="10" id="KW-1185">Reference proteome</keyword>
<proteinExistence type="inferred from homology"/>
<dbReference type="GO" id="GO:0030170">
    <property type="term" value="F:pyridoxal phosphate binding"/>
    <property type="evidence" value="ECO:0007669"/>
    <property type="project" value="InterPro"/>
</dbReference>
<dbReference type="InterPro" id="IPR015424">
    <property type="entry name" value="PyrdxlP-dep_Trfase"/>
</dbReference>
<evidence type="ECO:0000259" key="8">
    <source>
        <dbReference type="Pfam" id="PF00155"/>
    </source>
</evidence>
<dbReference type="GeneID" id="92184350"/>
<dbReference type="SUPFAM" id="SSF53383">
    <property type="entry name" value="PLP-dependent transferases"/>
    <property type="match status" value="1"/>
</dbReference>
<evidence type="ECO:0000256" key="1">
    <source>
        <dbReference type="ARBA" id="ARBA00001933"/>
    </source>
</evidence>